<dbReference type="AlphaFoldDB" id="A0A916WVN2"/>
<dbReference type="PANTHER" id="PTHR43976:SF16">
    <property type="entry name" value="SHORT-CHAIN DEHYDROGENASE_REDUCTASE FAMILY PROTEIN"/>
    <property type="match status" value="1"/>
</dbReference>
<name>A0A916WVN2_9MICO</name>
<dbReference type="InterPro" id="IPR002347">
    <property type="entry name" value="SDR_fam"/>
</dbReference>
<accession>A0A916WVN2</accession>
<dbReference type="GO" id="GO:0016491">
    <property type="term" value="F:oxidoreductase activity"/>
    <property type="evidence" value="ECO:0007669"/>
    <property type="project" value="UniProtKB-KW"/>
</dbReference>
<dbReference type="InterPro" id="IPR020904">
    <property type="entry name" value="Sc_DH/Rdtase_CS"/>
</dbReference>
<dbReference type="CDD" id="cd05374">
    <property type="entry name" value="17beta-HSD-like_SDR_c"/>
    <property type="match status" value="1"/>
</dbReference>
<dbReference type="Proteomes" id="UP000636793">
    <property type="component" value="Unassembled WGS sequence"/>
</dbReference>
<organism evidence="4 5">
    <name type="scientific">Flexivirga endophytica</name>
    <dbReference type="NCBI Taxonomy" id="1849103"/>
    <lineage>
        <taxon>Bacteria</taxon>
        <taxon>Bacillati</taxon>
        <taxon>Actinomycetota</taxon>
        <taxon>Actinomycetes</taxon>
        <taxon>Micrococcales</taxon>
        <taxon>Dermacoccaceae</taxon>
        <taxon>Flexivirga</taxon>
    </lineage>
</organism>
<sequence length="280" mass="29952">MTDDKVWFITGSNTGFGEAIAREALSRGDRVVATARRPDAISLDAPADRLLPRYLDVTDIGSIRDAIAATVARFGRIDVVVNNAGHGLVGALEELSEDEIDKVLSVNVRGAASVVRAALPTLRSQRSGTIVQMSSVGGVVANPGHAIYGTSKFALEGMSEALAGEVAPLGIRVLIVEPGPFRTEFAGRSMTFADPIDGYAGTPAGVVRRRFRDQDGVQPNDPVRAARIIVDAVSDDSAPLRIPLGPEAIDRIRAKLTQQLEDLERWAPTGRDTRFTSEIR</sequence>
<evidence type="ECO:0000313" key="4">
    <source>
        <dbReference type="EMBL" id="GGB36189.1"/>
    </source>
</evidence>
<dbReference type="InterPro" id="IPR036291">
    <property type="entry name" value="NAD(P)-bd_dom_sf"/>
</dbReference>
<keyword evidence="5" id="KW-1185">Reference proteome</keyword>
<keyword evidence="2" id="KW-0560">Oxidoreductase</keyword>
<dbReference type="PRINTS" id="PR00081">
    <property type="entry name" value="GDHRDH"/>
</dbReference>
<dbReference type="Gene3D" id="3.40.50.720">
    <property type="entry name" value="NAD(P)-binding Rossmann-like Domain"/>
    <property type="match status" value="1"/>
</dbReference>
<dbReference type="InterPro" id="IPR051911">
    <property type="entry name" value="SDR_oxidoreductase"/>
</dbReference>
<gene>
    <name evidence="4" type="ORF">GCM10011492_28660</name>
</gene>
<evidence type="ECO:0000313" key="5">
    <source>
        <dbReference type="Proteomes" id="UP000636793"/>
    </source>
</evidence>
<dbReference type="PRINTS" id="PR00080">
    <property type="entry name" value="SDRFAMILY"/>
</dbReference>
<dbReference type="PROSITE" id="PS00061">
    <property type="entry name" value="ADH_SHORT"/>
    <property type="match status" value="1"/>
</dbReference>
<dbReference type="SUPFAM" id="SSF51735">
    <property type="entry name" value="NAD(P)-binding Rossmann-fold domains"/>
    <property type="match status" value="1"/>
</dbReference>
<evidence type="ECO:0000256" key="3">
    <source>
        <dbReference type="RuleBase" id="RU000363"/>
    </source>
</evidence>
<dbReference type="PANTHER" id="PTHR43976">
    <property type="entry name" value="SHORT CHAIN DEHYDROGENASE"/>
    <property type="match status" value="1"/>
</dbReference>
<reference evidence="4" key="1">
    <citation type="journal article" date="2014" name="Int. J. Syst. Evol. Microbiol.">
        <title>Complete genome sequence of Corynebacterium casei LMG S-19264T (=DSM 44701T), isolated from a smear-ripened cheese.</title>
        <authorList>
            <consortium name="US DOE Joint Genome Institute (JGI-PGF)"/>
            <person name="Walter F."/>
            <person name="Albersmeier A."/>
            <person name="Kalinowski J."/>
            <person name="Ruckert C."/>
        </authorList>
    </citation>
    <scope>NUCLEOTIDE SEQUENCE</scope>
    <source>
        <strain evidence="4">CGMCC 1.15085</strain>
    </source>
</reference>
<dbReference type="RefSeq" id="WP_188837698.1">
    <property type="nucleotide sequence ID" value="NZ_BMHI01000004.1"/>
</dbReference>
<comment type="similarity">
    <text evidence="1 3">Belongs to the short-chain dehydrogenases/reductases (SDR) family.</text>
</comment>
<evidence type="ECO:0000256" key="2">
    <source>
        <dbReference type="ARBA" id="ARBA00023002"/>
    </source>
</evidence>
<proteinExistence type="inferred from homology"/>
<evidence type="ECO:0000256" key="1">
    <source>
        <dbReference type="ARBA" id="ARBA00006484"/>
    </source>
</evidence>
<protein>
    <submittedName>
        <fullName evidence="4">Short-chain dehydrogenase/reductase</fullName>
    </submittedName>
</protein>
<dbReference type="EMBL" id="BMHI01000004">
    <property type="protein sequence ID" value="GGB36189.1"/>
    <property type="molecule type" value="Genomic_DNA"/>
</dbReference>
<reference evidence="4" key="2">
    <citation type="submission" date="2020-09" db="EMBL/GenBank/DDBJ databases">
        <authorList>
            <person name="Sun Q."/>
            <person name="Zhou Y."/>
        </authorList>
    </citation>
    <scope>NUCLEOTIDE SEQUENCE</scope>
    <source>
        <strain evidence="4">CGMCC 1.15085</strain>
    </source>
</reference>
<comment type="caution">
    <text evidence="4">The sequence shown here is derived from an EMBL/GenBank/DDBJ whole genome shotgun (WGS) entry which is preliminary data.</text>
</comment>
<dbReference type="Pfam" id="PF00106">
    <property type="entry name" value="adh_short"/>
    <property type="match status" value="1"/>
</dbReference>